<accession>A0A380CXY3</accession>
<gene>
    <name evidence="2" type="ORF">NCTC11388_04887</name>
</gene>
<reference evidence="2 3" key="1">
    <citation type="submission" date="2018-06" db="EMBL/GenBank/DDBJ databases">
        <authorList>
            <consortium name="Pathogen Informatics"/>
            <person name="Doyle S."/>
        </authorList>
    </citation>
    <scope>NUCLEOTIDE SEQUENCE [LARGE SCALE GENOMIC DNA]</scope>
    <source>
        <strain evidence="2 3">NCTC11388</strain>
    </source>
</reference>
<sequence>MKTIEFNQRNLKQVKILLLPFAIYMILYFWILSSNDRVIEWINQYSGPALGLALIFATPVFLPLFLILARMRTSTTVSFDEHRMIIQLKNGKEKEISYSQIQTLKLNHPLPNTLTVSGSDNKVMYTFRPMNNDTPNKEILAELVRHINFRIDLLPPVKYFKVTFESRTYTRI</sequence>
<feature type="transmembrane region" description="Helical" evidence="1">
    <location>
        <begin position="45"/>
        <end position="69"/>
    </location>
</feature>
<dbReference type="Proteomes" id="UP000254893">
    <property type="component" value="Unassembled WGS sequence"/>
</dbReference>
<protein>
    <submittedName>
        <fullName evidence="2">Uncharacterized protein</fullName>
    </submittedName>
</protein>
<organism evidence="2 3">
    <name type="scientific">Sphingobacterium spiritivorum</name>
    <name type="common">Flavobacterium spiritivorum</name>
    <dbReference type="NCBI Taxonomy" id="258"/>
    <lineage>
        <taxon>Bacteria</taxon>
        <taxon>Pseudomonadati</taxon>
        <taxon>Bacteroidota</taxon>
        <taxon>Sphingobacteriia</taxon>
        <taxon>Sphingobacteriales</taxon>
        <taxon>Sphingobacteriaceae</taxon>
        <taxon>Sphingobacterium</taxon>
    </lineage>
</organism>
<evidence type="ECO:0000313" key="2">
    <source>
        <dbReference type="EMBL" id="SUJ30891.1"/>
    </source>
</evidence>
<keyword evidence="1" id="KW-0812">Transmembrane</keyword>
<dbReference type="EMBL" id="UGYW01000002">
    <property type="protein sequence ID" value="SUJ30891.1"/>
    <property type="molecule type" value="Genomic_DNA"/>
</dbReference>
<proteinExistence type="predicted"/>
<name>A0A380CXY3_SPHSI</name>
<dbReference type="AlphaFoldDB" id="A0A380CXY3"/>
<dbReference type="RefSeq" id="WP_115171957.1">
    <property type="nucleotide sequence ID" value="NZ_UGYW01000002.1"/>
</dbReference>
<keyword evidence="1" id="KW-1133">Transmembrane helix</keyword>
<keyword evidence="1" id="KW-0472">Membrane</keyword>
<evidence type="ECO:0000256" key="1">
    <source>
        <dbReference type="SAM" id="Phobius"/>
    </source>
</evidence>
<evidence type="ECO:0000313" key="3">
    <source>
        <dbReference type="Proteomes" id="UP000254893"/>
    </source>
</evidence>
<feature type="transmembrane region" description="Helical" evidence="1">
    <location>
        <begin position="16"/>
        <end position="33"/>
    </location>
</feature>